<organism evidence="2 3">
    <name type="scientific">Haloferax volcanii</name>
    <name type="common">Halobacterium volcanii</name>
    <dbReference type="NCBI Taxonomy" id="2246"/>
    <lineage>
        <taxon>Archaea</taxon>
        <taxon>Methanobacteriati</taxon>
        <taxon>Methanobacteriota</taxon>
        <taxon>Stenosarchaea group</taxon>
        <taxon>Halobacteria</taxon>
        <taxon>Halobacteriales</taxon>
        <taxon>Haloferacaceae</taxon>
        <taxon>Haloferax</taxon>
    </lineage>
</organism>
<name>A0A558GBU6_HALVO</name>
<protein>
    <submittedName>
        <fullName evidence="2">Uncharacterized protein</fullName>
    </submittedName>
</protein>
<dbReference type="RefSeq" id="WP_144858630.1">
    <property type="nucleotide sequence ID" value="NZ_VMTR01000037.1"/>
</dbReference>
<reference evidence="2 3" key="1">
    <citation type="submission" date="2019-07" db="EMBL/GenBank/DDBJ databases">
        <title>Draft genome sequence of Haloferax volcanii SS0101, isolated from salt farm in Samut Sakhon, Thailand.</title>
        <authorList>
            <person name="Wanthongcharoen S."/>
            <person name="Yamprayoonswat W."/>
            <person name="Ruangsuj P."/>
            <person name="Thongpramul N."/>
            <person name="Jumpathong W."/>
            <person name="Sittihan S."/>
            <person name="Kanjanavas P."/>
            <person name="Yasawong M."/>
        </authorList>
    </citation>
    <scope>NUCLEOTIDE SEQUENCE [LARGE SCALE GENOMIC DNA]</scope>
    <source>
        <strain evidence="2 3">SS0101</strain>
    </source>
</reference>
<evidence type="ECO:0000313" key="2">
    <source>
        <dbReference type="EMBL" id="TVT95245.1"/>
    </source>
</evidence>
<gene>
    <name evidence="2" type="ORF">FQA18_07540</name>
</gene>
<dbReference type="Proteomes" id="UP000320212">
    <property type="component" value="Unassembled WGS sequence"/>
</dbReference>
<comment type="caution">
    <text evidence="2">The sequence shown here is derived from an EMBL/GenBank/DDBJ whole genome shotgun (WGS) entry which is preliminary data.</text>
</comment>
<accession>A0A558GBU6</accession>
<dbReference type="AlphaFoldDB" id="A0A558GBU6"/>
<keyword evidence="1" id="KW-0175">Coiled coil</keyword>
<feature type="coiled-coil region" evidence="1">
    <location>
        <begin position="224"/>
        <end position="292"/>
    </location>
</feature>
<feature type="coiled-coil region" evidence="1">
    <location>
        <begin position="22"/>
        <end position="105"/>
    </location>
</feature>
<proteinExistence type="predicted"/>
<evidence type="ECO:0000256" key="1">
    <source>
        <dbReference type="SAM" id="Coils"/>
    </source>
</evidence>
<dbReference type="EMBL" id="VMTR01000037">
    <property type="protein sequence ID" value="TVT95245.1"/>
    <property type="molecule type" value="Genomic_DNA"/>
</dbReference>
<dbReference type="Gene3D" id="1.20.58.60">
    <property type="match status" value="1"/>
</dbReference>
<feature type="coiled-coil region" evidence="1">
    <location>
        <begin position="142"/>
        <end position="185"/>
    </location>
</feature>
<evidence type="ECO:0000313" key="3">
    <source>
        <dbReference type="Proteomes" id="UP000320212"/>
    </source>
</evidence>
<sequence length="392" mass="44724">MEPVSIQREGKTVDAYDVVSVKDQFNETRKRAEARLEKAEELVDQATDLAVDGANTYSNTLSDLQTELEEFQTVWTPDPSDLNDINQFVEDVTDLEEDVEDAISERQNLIVGETENLRDYTIQNLIDRIEDADVEGSLAAQLSEYQSDLQQYQSELKELIENSQYQRLQDRTGAIENKVNDIESDIDDILEKKGQCLDLYDTVKSLRNTAEETISNISDDNPTKTDLEADLGTINSQIEDYRSEYNSGNYDTALQLLQSSVKPDVTELKSEATKIERQQRQYSSQLEDLEDEINGISTSETREKAHEMLDTAQIELSRGNFAEVPHLIDEIQDLLTGPTREEQFIAALHDHDGRLTDIIEHTDFNDTECFKFLQRLYGTDEITDIRAVINDE</sequence>